<sequence>MLLLDRLRWASWLQTNDRTRAKQYHRATPIQITIPPYAYIKESSLSISAKLSKNERNRSIAARTVSAPTPIFCLNIGLSPLASWDPPVSRIECILAIVRYLAF</sequence>
<protein>
    <submittedName>
        <fullName evidence="1">1965_t:CDS:1</fullName>
    </submittedName>
</protein>
<accession>A0ACA9KK40</accession>
<proteinExistence type="predicted"/>
<keyword evidence="2" id="KW-1185">Reference proteome</keyword>
<evidence type="ECO:0000313" key="2">
    <source>
        <dbReference type="Proteomes" id="UP000789525"/>
    </source>
</evidence>
<dbReference type="Proteomes" id="UP000789525">
    <property type="component" value="Unassembled WGS sequence"/>
</dbReference>
<dbReference type="EMBL" id="CAJVPT010002099">
    <property type="protein sequence ID" value="CAG8475116.1"/>
    <property type="molecule type" value="Genomic_DNA"/>
</dbReference>
<evidence type="ECO:0000313" key="1">
    <source>
        <dbReference type="EMBL" id="CAG8475116.1"/>
    </source>
</evidence>
<reference evidence="1" key="1">
    <citation type="submission" date="2021-06" db="EMBL/GenBank/DDBJ databases">
        <authorList>
            <person name="Kallberg Y."/>
            <person name="Tangrot J."/>
            <person name="Rosling A."/>
        </authorList>
    </citation>
    <scope>NUCLEOTIDE SEQUENCE</scope>
    <source>
        <strain evidence="1">CL356</strain>
    </source>
</reference>
<name>A0ACA9KK40_9GLOM</name>
<organism evidence="1 2">
    <name type="scientific">Acaulospora colombiana</name>
    <dbReference type="NCBI Taxonomy" id="27376"/>
    <lineage>
        <taxon>Eukaryota</taxon>
        <taxon>Fungi</taxon>
        <taxon>Fungi incertae sedis</taxon>
        <taxon>Mucoromycota</taxon>
        <taxon>Glomeromycotina</taxon>
        <taxon>Glomeromycetes</taxon>
        <taxon>Diversisporales</taxon>
        <taxon>Acaulosporaceae</taxon>
        <taxon>Acaulospora</taxon>
    </lineage>
</organism>
<gene>
    <name evidence="1" type="ORF">ACOLOM_LOCUS1756</name>
</gene>
<comment type="caution">
    <text evidence="1">The sequence shown here is derived from an EMBL/GenBank/DDBJ whole genome shotgun (WGS) entry which is preliminary data.</text>
</comment>